<comment type="caution">
    <text evidence="2">The sequence shown here is derived from an EMBL/GenBank/DDBJ whole genome shotgun (WGS) entry which is preliminary data.</text>
</comment>
<keyword evidence="1" id="KW-0812">Transmembrane</keyword>
<protein>
    <submittedName>
        <fullName evidence="2">Uncharacterized protein</fullName>
    </submittedName>
</protein>
<dbReference type="EMBL" id="RPHB01000002">
    <property type="protein sequence ID" value="MBW3466939.1"/>
    <property type="molecule type" value="Genomic_DNA"/>
</dbReference>
<evidence type="ECO:0000313" key="2">
    <source>
        <dbReference type="EMBL" id="MBW3466939.1"/>
    </source>
</evidence>
<keyword evidence="3" id="KW-1185">Reference proteome</keyword>
<name>A0A951IW23_9BACT</name>
<organism evidence="2 3">
    <name type="scientific">Arthrospiribacter ruber</name>
    <dbReference type="NCBI Taxonomy" id="2487934"/>
    <lineage>
        <taxon>Bacteria</taxon>
        <taxon>Pseudomonadati</taxon>
        <taxon>Bacteroidota</taxon>
        <taxon>Cytophagia</taxon>
        <taxon>Cytophagales</taxon>
        <taxon>Cyclobacteriaceae</taxon>
        <taxon>Arthrospiribacter</taxon>
    </lineage>
</organism>
<keyword evidence="1" id="KW-1133">Transmembrane helix</keyword>
<reference evidence="2 3" key="1">
    <citation type="journal article" date="2020" name="Syst. Appl. Microbiol.">
        <title>Arthrospiribacter ruber gen. nov., sp. nov., a novel bacterium isolated from Arthrospira cultures.</title>
        <authorList>
            <person name="Waleron M."/>
            <person name="Misztak A."/>
            <person name="Waleron M.M."/>
            <person name="Furmaniak M."/>
            <person name="Mrozik A."/>
            <person name="Waleron K."/>
        </authorList>
    </citation>
    <scope>NUCLEOTIDE SEQUENCE [LARGE SCALE GENOMIC DNA]</scope>
    <source>
        <strain evidence="2 3">DPMB0001</strain>
    </source>
</reference>
<evidence type="ECO:0000313" key="3">
    <source>
        <dbReference type="Proteomes" id="UP000727490"/>
    </source>
</evidence>
<feature type="transmembrane region" description="Helical" evidence="1">
    <location>
        <begin position="152"/>
        <end position="170"/>
    </location>
</feature>
<feature type="transmembrane region" description="Helical" evidence="1">
    <location>
        <begin position="122"/>
        <end position="140"/>
    </location>
</feature>
<proteinExistence type="predicted"/>
<feature type="transmembrane region" description="Helical" evidence="1">
    <location>
        <begin position="45"/>
        <end position="64"/>
    </location>
</feature>
<dbReference type="AlphaFoldDB" id="A0A951IW23"/>
<dbReference type="RefSeq" id="WP_219287153.1">
    <property type="nucleotide sequence ID" value="NZ_RPHB01000002.1"/>
</dbReference>
<sequence length="188" mass="21829">MDLDQLKDVWKKAELQAATDSEEELRLKLQKVTSTESKLRKYFRFEITIALCAIVLILAIIYFSDDLEPFIYKLFSIVFLGSIPVTIRLYLSMKRIIGIKYTAQLKESITAARDHLKTTITLYYASIMVTVTALVIMSWFDNFFLQLPLAWKVGVMGYLFIFLIGSIRLVNKYYGSRLKELQALLRDM</sequence>
<evidence type="ECO:0000256" key="1">
    <source>
        <dbReference type="SAM" id="Phobius"/>
    </source>
</evidence>
<dbReference type="Proteomes" id="UP000727490">
    <property type="component" value="Unassembled WGS sequence"/>
</dbReference>
<keyword evidence="1" id="KW-0472">Membrane</keyword>
<gene>
    <name evidence="2" type="ORF">EGN73_03840</name>
</gene>
<feature type="transmembrane region" description="Helical" evidence="1">
    <location>
        <begin position="70"/>
        <end position="91"/>
    </location>
</feature>
<accession>A0A951IW23</accession>